<evidence type="ECO:0000313" key="2">
    <source>
        <dbReference type="Proteomes" id="UP000657006"/>
    </source>
</evidence>
<sequence length="646" mass="72123">MNDKYTLTIPLINALSTPSTRETYYGELSRAGAQRVLLCPPRLLGSADERPAVLESLDENLRFYAAKGLEVGVWLDGLGHGAPLTGPETYLAGCYTPICSLDGVESQDSYCPLDPSFAQAYCAMIRDVAALHPALILIDDDFRLSLRNGHDVGCACTRHLDAYTQRLGKRITRDALAQQIFSGGPNRYRDIWLDLMGDTLRDFARLLRQTVDAVDPSIRLGHCACIPTWDTDGVDSLELAQIFAGSTRPLLRLIGAPYWAATRSFGMRSPAEPAELERLQLHWWRQKGEDCEVFSECDSFPRPRNVVPAAYLEGFESILRADGLAQGCLKYMLDYHGSPLYETGYVDRHVKYRRRNDELAQLFDGKVAVGLQLYEPIHKLRGAWFEGNGLDRVVDSFFPAAQRLALGCSMPVSYEEDPHTATLVFGESARYAADSDFAGRPLVLDAAAAQILLQRGWDIGLEMCSPCDAPLWEHFPSQGERLPVDGAVGFFHLRLKPGAEVLSWFETEQTRWPAVYRYSSDTGRRVLVFAFDAAQMKRGINGLFCSYCRQRQLNETLTWLQGRPLAAFCEKNPGLYVLAKQDAARLAVALWNFSEDEVLAPQVVLGRAYTQLRFPPFCKASATLCGSKVTFDRDLAPFSCTAFEVW</sequence>
<accession>A0A926DSR2</accession>
<dbReference type="AlphaFoldDB" id="A0A926DSR2"/>
<comment type="caution">
    <text evidence="1">The sequence shown here is derived from an EMBL/GenBank/DDBJ whole genome shotgun (WGS) entry which is preliminary data.</text>
</comment>
<evidence type="ECO:0000313" key="1">
    <source>
        <dbReference type="EMBL" id="MBC8543931.1"/>
    </source>
</evidence>
<organism evidence="1 2">
    <name type="scientific">Bianquea renquensis</name>
    <dbReference type="NCBI Taxonomy" id="2763661"/>
    <lineage>
        <taxon>Bacteria</taxon>
        <taxon>Bacillati</taxon>
        <taxon>Bacillota</taxon>
        <taxon>Clostridia</taxon>
        <taxon>Eubacteriales</taxon>
        <taxon>Bianqueaceae</taxon>
        <taxon>Bianquea</taxon>
    </lineage>
</organism>
<dbReference type="RefSeq" id="WP_249289797.1">
    <property type="nucleotide sequence ID" value="NZ_JACRSQ010000014.1"/>
</dbReference>
<protein>
    <submittedName>
        <fullName evidence="1">Uncharacterized protein</fullName>
    </submittedName>
</protein>
<name>A0A926DSR2_9FIRM</name>
<reference evidence="1" key="1">
    <citation type="submission" date="2020-08" db="EMBL/GenBank/DDBJ databases">
        <title>Genome public.</title>
        <authorList>
            <person name="Liu C."/>
            <person name="Sun Q."/>
        </authorList>
    </citation>
    <scope>NUCLEOTIDE SEQUENCE</scope>
    <source>
        <strain evidence="1">NSJ-32</strain>
    </source>
</reference>
<gene>
    <name evidence="1" type="ORF">H8730_10280</name>
</gene>
<dbReference type="EMBL" id="JACRSQ010000014">
    <property type="protein sequence ID" value="MBC8543931.1"/>
    <property type="molecule type" value="Genomic_DNA"/>
</dbReference>
<dbReference type="Proteomes" id="UP000657006">
    <property type="component" value="Unassembled WGS sequence"/>
</dbReference>
<proteinExistence type="predicted"/>
<keyword evidence="2" id="KW-1185">Reference proteome</keyword>